<proteinExistence type="predicted"/>
<dbReference type="InterPro" id="IPR019596">
    <property type="entry name" value="Phage_Mu_GpM_tail_tub"/>
</dbReference>
<protein>
    <submittedName>
        <fullName evidence="1">Phage tail tube protein</fullName>
    </submittedName>
</protein>
<accession>A0ABY8MHT1</accession>
<keyword evidence="2" id="KW-1185">Reference proteome</keyword>
<evidence type="ECO:0000313" key="2">
    <source>
        <dbReference type="Proteomes" id="UP001228690"/>
    </source>
</evidence>
<dbReference type="RefSeq" id="WP_326927636.1">
    <property type="nucleotide sequence ID" value="NZ_CP123443.1"/>
</dbReference>
<sequence length="123" mass="13907">MAKRRLKEIEKINITGLGFIPLKQDSAEFTPEYQKRTTVKGQLPEYDGYKVQRNSASLKFNLNDRAGESWQRRVNETTEAEVTVYYSDGTGVVMHDAYCMDVGSTKTGEISGFVFESSTSDDF</sequence>
<organism evidence="1 2">
    <name type="scientific">Candidatus Haliotispira prima</name>
    <dbReference type="NCBI Taxonomy" id="3034016"/>
    <lineage>
        <taxon>Bacteria</taxon>
        <taxon>Pseudomonadati</taxon>
        <taxon>Spirochaetota</taxon>
        <taxon>Spirochaetia</taxon>
        <taxon>Spirochaetales</taxon>
        <taxon>Spirochaetaceae</taxon>
        <taxon>Candidatus Haliotispira</taxon>
    </lineage>
</organism>
<name>A0ABY8MHT1_9SPIO</name>
<dbReference type="Proteomes" id="UP001228690">
    <property type="component" value="Chromosome"/>
</dbReference>
<gene>
    <name evidence="1" type="ORF">P0082_00935</name>
</gene>
<dbReference type="EMBL" id="CP123443">
    <property type="protein sequence ID" value="WGK69453.1"/>
    <property type="molecule type" value="Genomic_DNA"/>
</dbReference>
<evidence type="ECO:0000313" key="1">
    <source>
        <dbReference type="EMBL" id="WGK69453.1"/>
    </source>
</evidence>
<reference evidence="1 2" key="1">
    <citation type="submission" date="2023-04" db="EMBL/GenBank/DDBJ databases">
        <title>Spirochaete genome identified in red abalone sample constitutes a novel genus.</title>
        <authorList>
            <person name="Sharma S.P."/>
            <person name="Purcell C.M."/>
            <person name="Hyde J.R."/>
            <person name="Severin A.J."/>
        </authorList>
    </citation>
    <scope>NUCLEOTIDE SEQUENCE [LARGE SCALE GENOMIC DNA]</scope>
    <source>
        <strain evidence="1 2">SP-2023</strain>
    </source>
</reference>
<dbReference type="Pfam" id="PF10618">
    <property type="entry name" value="Tail_tube"/>
    <property type="match status" value="1"/>
</dbReference>